<dbReference type="HAMAP" id="MF_01867">
    <property type="entry name" value="BshC"/>
    <property type="match status" value="1"/>
</dbReference>
<proteinExistence type="inferred from homology"/>
<dbReference type="Proteomes" id="UP001139150">
    <property type="component" value="Unassembled WGS sequence"/>
</dbReference>
<comment type="caution">
    <text evidence="5">The sequence shown here is derived from an EMBL/GenBank/DDBJ whole genome shotgun (WGS) entry which is preliminary data.</text>
</comment>
<dbReference type="Pfam" id="PF10079">
    <property type="entry name" value="Rossmann-like_BshC"/>
    <property type="match status" value="1"/>
</dbReference>
<feature type="domain" description="Bacillithiol biosynthesis BshC N-terminal Rossmann-like" evidence="3">
    <location>
        <begin position="3"/>
        <end position="378"/>
    </location>
</feature>
<dbReference type="AlphaFoldDB" id="A0A9X1ZZ90"/>
<evidence type="ECO:0000256" key="1">
    <source>
        <dbReference type="ARBA" id="ARBA00022598"/>
    </source>
</evidence>
<evidence type="ECO:0000313" key="5">
    <source>
        <dbReference type="EMBL" id="MCL7746362.1"/>
    </source>
</evidence>
<dbReference type="InterPro" id="IPR055398">
    <property type="entry name" value="Rossmann-like_BshC"/>
</dbReference>
<feature type="domain" description="Bacillithiol biosynthesis BshC C-terminal coiled-coil" evidence="4">
    <location>
        <begin position="382"/>
        <end position="540"/>
    </location>
</feature>
<comment type="similarity">
    <text evidence="2">Belongs to the BshC family.</text>
</comment>
<comment type="function">
    <text evidence="2">Involved in bacillithiol (BSH) biosynthesis. May catalyze the last step of the pathway, the addition of cysteine to glucosamine malate (GlcN-Mal) to generate BSH.</text>
</comment>
<feature type="coiled-coil region" evidence="2">
    <location>
        <begin position="453"/>
        <end position="480"/>
    </location>
</feature>
<evidence type="ECO:0000256" key="2">
    <source>
        <dbReference type="HAMAP-Rule" id="MF_01867"/>
    </source>
</evidence>
<dbReference type="EMBL" id="JAKRYL010000003">
    <property type="protein sequence ID" value="MCL7746362.1"/>
    <property type="molecule type" value="Genomic_DNA"/>
</dbReference>
<dbReference type="EC" id="6.-.-.-" evidence="2"/>
<evidence type="ECO:0000259" key="4">
    <source>
        <dbReference type="Pfam" id="PF24850"/>
    </source>
</evidence>
<dbReference type="GO" id="GO:0016874">
    <property type="term" value="F:ligase activity"/>
    <property type="evidence" value="ECO:0007669"/>
    <property type="project" value="UniProtKB-UniRule"/>
</dbReference>
<dbReference type="PIRSF" id="PIRSF012535">
    <property type="entry name" value="UCP012535"/>
    <property type="match status" value="1"/>
</dbReference>
<evidence type="ECO:0000313" key="6">
    <source>
        <dbReference type="Proteomes" id="UP001139150"/>
    </source>
</evidence>
<reference evidence="5" key="1">
    <citation type="submission" date="2022-02" db="EMBL/GenBank/DDBJ databases">
        <title>Halalkalibacter sp. nov. isolated from Lonar Lake, India.</title>
        <authorList>
            <person name="Joshi A."/>
            <person name="Thite S."/>
            <person name="Lodha T."/>
        </authorList>
    </citation>
    <scope>NUCLEOTIDE SEQUENCE</scope>
    <source>
        <strain evidence="5">MEB205</strain>
    </source>
</reference>
<evidence type="ECO:0000259" key="3">
    <source>
        <dbReference type="Pfam" id="PF10079"/>
    </source>
</evidence>
<dbReference type="Pfam" id="PF24850">
    <property type="entry name" value="CC_BshC"/>
    <property type="match status" value="1"/>
</dbReference>
<gene>
    <name evidence="2 5" type="primary">bshC</name>
    <name evidence="5" type="ORF">MF646_04430</name>
</gene>
<keyword evidence="2" id="KW-0175">Coiled coil</keyword>
<keyword evidence="6" id="KW-1185">Reference proteome</keyword>
<keyword evidence="1 2" id="KW-0436">Ligase</keyword>
<sequence length="540" mass="63251">MLEVREIDLISKTGFMNDFVSGSHMTEQFFDYTYNDEEKYKRRVDNLLTRSYKREELADYLMEVHTSLEDVDQARSQIEKLRKPNSVVVVGGQQAGLLTGPLYTVYKAMSIIILAKQQEEQLNVPVVPIFWIAGEDHDVDEIRFVYKGKKGSWKKHLYNDANQASSASSLLINKDEMKKWLKELFASFPETAHTTSLWERLATFLNKSTTFVDFFRCVMNWFFGKEGLLLLDAHDPGIRKMEMEYFKKLILEVEHVQKAQQKGAKAFADVGYGEPILTDEHNAHLFLEVEGERKRLDYDRSLFRVKGTKTTFSKDQLLTLLQEHPERFSNNVVTRPLMQEWLLPVLAFISGPGELRYWATLKHVFTHFKVKMPPVIPRIQLTFIPPAVQKWLVEIRYELEPFLLGKMEELRETWLEEVTEYPVEDVIEQVRRNLHSDHQPLRDLAKEMDPTIAKLSEKNLAIIENQIDFMRKKMKNFVRQSHEHSLAKFTETGFWLAPLNRPQERILHPILLMNVIGEDGFRRLMSTDMSVNHIHKVVYL</sequence>
<organism evidence="5 6">
    <name type="scientific">Halalkalibacter alkaliphilus</name>
    <dbReference type="NCBI Taxonomy" id="2917993"/>
    <lineage>
        <taxon>Bacteria</taxon>
        <taxon>Bacillati</taxon>
        <taxon>Bacillota</taxon>
        <taxon>Bacilli</taxon>
        <taxon>Bacillales</taxon>
        <taxon>Bacillaceae</taxon>
        <taxon>Halalkalibacter</taxon>
    </lineage>
</organism>
<dbReference type="RefSeq" id="WP_250095283.1">
    <property type="nucleotide sequence ID" value="NZ_JAKRYL010000003.1"/>
</dbReference>
<accession>A0A9X1ZZ90</accession>
<protein>
    <recommendedName>
        <fullName evidence="2">Putative cysteine ligase BshC</fullName>
        <ecNumber evidence="2">6.-.-.-</ecNumber>
    </recommendedName>
</protein>
<dbReference type="InterPro" id="IPR055399">
    <property type="entry name" value="CC_BshC"/>
</dbReference>
<dbReference type="NCBIfam" id="TIGR03998">
    <property type="entry name" value="thiol_BshC"/>
    <property type="match status" value="1"/>
</dbReference>
<name>A0A9X1ZZ90_9BACI</name>
<dbReference type="InterPro" id="IPR011199">
    <property type="entry name" value="Bacillithiol_biosynth_BshC"/>
</dbReference>